<dbReference type="KEGG" id="asc:ASAC_1288"/>
<accession>D9Q305</accession>
<sequence>MGSKLVYNIIRSESGTVLAVADAELLNRRFTREDGAVLEVNEEFFGDKVGDENDVLRHFDEADMIVLVGKRSVELAARLGLVAPGSEIVVGGVPYVQIFKSLMLG</sequence>
<organism evidence="1 2">
    <name type="scientific">Acidilobus saccharovorans (strain DSM 16705 / JCM 18335 / VKM B-2471 / 345-15)</name>
    <dbReference type="NCBI Taxonomy" id="666510"/>
    <lineage>
        <taxon>Archaea</taxon>
        <taxon>Thermoproteota</taxon>
        <taxon>Thermoprotei</taxon>
        <taxon>Acidilobales</taxon>
        <taxon>Acidilobaceae</taxon>
        <taxon>Acidilobus</taxon>
    </lineage>
</organism>
<dbReference type="STRING" id="666510.ASAC_1288"/>
<dbReference type="HOGENOM" id="CLU_174522_1_0_2"/>
<name>D9Q305_ACIS3</name>
<keyword evidence="2" id="KW-1185">Reference proteome</keyword>
<evidence type="ECO:0000313" key="1">
    <source>
        <dbReference type="EMBL" id="ADL19693.1"/>
    </source>
</evidence>
<dbReference type="eggNOG" id="arCOG04051">
    <property type="taxonomic scope" value="Archaea"/>
</dbReference>
<dbReference type="InterPro" id="IPR007355">
    <property type="entry name" value="DUF424"/>
</dbReference>
<proteinExistence type="predicted"/>
<gene>
    <name evidence="1" type="ordered locus">ASAC_1288</name>
</gene>
<dbReference type="Pfam" id="PF04242">
    <property type="entry name" value="DUF424"/>
    <property type="match status" value="1"/>
</dbReference>
<dbReference type="RefSeq" id="WP_013267205.1">
    <property type="nucleotide sequence ID" value="NC_014374.1"/>
</dbReference>
<evidence type="ECO:0008006" key="3">
    <source>
        <dbReference type="Google" id="ProtNLM"/>
    </source>
</evidence>
<dbReference type="InParanoid" id="D9Q305"/>
<protein>
    <recommendedName>
        <fullName evidence="3">DUF424 domain-containing protein</fullName>
    </recommendedName>
</protein>
<evidence type="ECO:0000313" key="2">
    <source>
        <dbReference type="Proteomes" id="UP000000346"/>
    </source>
</evidence>
<reference evidence="1 2" key="1">
    <citation type="journal article" date="2010" name="Appl. Environ. Microbiol.">
        <title>The genome sequence of the crenarchaeon Acidilobus saccharovorans supports a new order, Acidilobales, and suggests an important ecological role in terrestrial acidic hot springs.</title>
        <authorList>
            <person name="Mardanov A.V."/>
            <person name="Svetlitchnyi V.A."/>
            <person name="Beletsky A.V."/>
            <person name="Prokofeva M.I."/>
            <person name="Bonch-Osmolovskaya E.A."/>
            <person name="Ravin N.V."/>
            <person name="Skryabin K.G."/>
        </authorList>
    </citation>
    <scope>NUCLEOTIDE SEQUENCE [LARGE SCALE GENOMIC DNA]</scope>
    <source>
        <strain evidence="2">DSM 16705 / JCM 18335 / VKM B-2471 / 345-15</strain>
    </source>
</reference>
<dbReference type="OrthoDB" id="375137at2157"/>
<dbReference type="GeneID" id="9499543"/>
<dbReference type="Proteomes" id="UP000000346">
    <property type="component" value="Chromosome"/>
</dbReference>
<dbReference type="AlphaFoldDB" id="D9Q305"/>
<dbReference type="Gene3D" id="3.30.1860.10">
    <property type="entry name" value="uncharacterized conserved protein from methanopyrus kandleri domain like"/>
    <property type="match status" value="1"/>
</dbReference>
<dbReference type="EMBL" id="CP001742">
    <property type="protein sequence ID" value="ADL19693.1"/>
    <property type="molecule type" value="Genomic_DNA"/>
</dbReference>